<feature type="domain" description="Molybdopterin-guanine dinucleotide biosynthesis protein B (MobB)" evidence="1">
    <location>
        <begin position="3"/>
        <end position="135"/>
    </location>
</feature>
<protein>
    <submittedName>
        <fullName evidence="2">Molybdenum cofactor biosynthesis adapter protein</fullName>
    </submittedName>
</protein>
<dbReference type="NCBIfam" id="TIGR00176">
    <property type="entry name" value="mobB"/>
    <property type="match status" value="1"/>
</dbReference>
<gene>
    <name evidence="2" type="primary">mobB</name>
    <name evidence="2" type="ORF">AW08_01612</name>
</gene>
<proteinExistence type="predicted"/>
<evidence type="ECO:0000313" key="3">
    <source>
        <dbReference type="Proteomes" id="UP000020218"/>
    </source>
</evidence>
<dbReference type="CDD" id="cd03116">
    <property type="entry name" value="MobB"/>
    <property type="match status" value="1"/>
</dbReference>
<dbReference type="Gene3D" id="3.40.50.300">
    <property type="entry name" value="P-loop containing nucleotide triphosphate hydrolases"/>
    <property type="match status" value="1"/>
</dbReference>
<dbReference type="PANTHER" id="PTHR40072:SF1">
    <property type="entry name" value="MOLYBDOPTERIN-GUANINE DINUCLEOTIDE BIOSYNTHESIS ADAPTER PROTEIN"/>
    <property type="match status" value="1"/>
</dbReference>
<name>A0A011NTW3_9PROT</name>
<comment type="caution">
    <text evidence="2">The sequence shown here is derived from an EMBL/GenBank/DDBJ whole genome shotgun (WGS) entry which is preliminary data.</text>
</comment>
<accession>A0A011NTW3</accession>
<dbReference type="InterPro" id="IPR004435">
    <property type="entry name" value="MobB_dom"/>
</dbReference>
<sequence>MRIFGITGYSGAGKTTLIERMLPQMIERGLRVSVLKHAHHDFDVDRPGKDSFRHRQAGASEVLLVNASRWVLMHELRGAPEPTLAECASRFSPCDLLLVEGFKHEAIARLEVHRPAHGKPPLWPEQRRIVAVASDEAAPAGLPAGLRWLDLNDVPAIVAFILDHLQRTEEADAVL</sequence>
<dbReference type="PANTHER" id="PTHR40072">
    <property type="entry name" value="MOLYBDOPTERIN-GUANINE DINUCLEOTIDE BIOSYNTHESIS ADAPTER PROTEIN-RELATED"/>
    <property type="match status" value="1"/>
</dbReference>
<evidence type="ECO:0000313" key="2">
    <source>
        <dbReference type="EMBL" id="EXI68007.1"/>
    </source>
</evidence>
<dbReference type="GO" id="GO:0006777">
    <property type="term" value="P:Mo-molybdopterin cofactor biosynthetic process"/>
    <property type="evidence" value="ECO:0007669"/>
    <property type="project" value="InterPro"/>
</dbReference>
<keyword evidence="3" id="KW-1185">Reference proteome</keyword>
<dbReference type="SUPFAM" id="SSF52540">
    <property type="entry name" value="P-loop containing nucleoside triphosphate hydrolases"/>
    <property type="match status" value="1"/>
</dbReference>
<dbReference type="Pfam" id="PF03205">
    <property type="entry name" value="MobB"/>
    <property type="match status" value="1"/>
</dbReference>
<dbReference type="InterPro" id="IPR052539">
    <property type="entry name" value="MGD_biosynthesis_adapter"/>
</dbReference>
<dbReference type="Proteomes" id="UP000020218">
    <property type="component" value="Unassembled WGS sequence"/>
</dbReference>
<dbReference type="InterPro" id="IPR027417">
    <property type="entry name" value="P-loop_NTPase"/>
</dbReference>
<dbReference type="PATRIC" id="fig|1454001.3.peg.1534"/>
<organism evidence="2 3">
    <name type="scientific">Candidatus Accumulibacter adjunctus</name>
    <dbReference type="NCBI Taxonomy" id="1454001"/>
    <lineage>
        <taxon>Bacteria</taxon>
        <taxon>Pseudomonadati</taxon>
        <taxon>Pseudomonadota</taxon>
        <taxon>Betaproteobacteria</taxon>
        <taxon>Candidatus Accumulibacter</taxon>
    </lineage>
</organism>
<dbReference type="STRING" id="1454001.AW08_01612"/>
<dbReference type="AlphaFoldDB" id="A0A011NTW3"/>
<reference evidence="2" key="1">
    <citation type="submission" date="2014-02" db="EMBL/GenBank/DDBJ databases">
        <title>Expanding our view of genomic diversity in Candidatus Accumulibacter clades.</title>
        <authorList>
            <person name="Skennerton C.T."/>
            <person name="Barr J.J."/>
            <person name="Slater F.R."/>
            <person name="Bond P.L."/>
            <person name="Tyson G.W."/>
        </authorList>
    </citation>
    <scope>NUCLEOTIDE SEQUENCE [LARGE SCALE GENOMIC DNA]</scope>
</reference>
<dbReference type="GO" id="GO:0005525">
    <property type="term" value="F:GTP binding"/>
    <property type="evidence" value="ECO:0007669"/>
    <property type="project" value="InterPro"/>
</dbReference>
<dbReference type="EMBL" id="JFAX01000007">
    <property type="protein sequence ID" value="EXI68007.1"/>
    <property type="molecule type" value="Genomic_DNA"/>
</dbReference>
<evidence type="ECO:0000259" key="1">
    <source>
        <dbReference type="Pfam" id="PF03205"/>
    </source>
</evidence>